<evidence type="ECO:0000313" key="2">
    <source>
        <dbReference type="Proteomes" id="UP001432322"/>
    </source>
</evidence>
<comment type="caution">
    <text evidence="1">The sequence shown here is derived from an EMBL/GenBank/DDBJ whole genome shotgun (WGS) entry which is preliminary data.</text>
</comment>
<feature type="non-terminal residue" evidence="1">
    <location>
        <position position="1"/>
    </location>
</feature>
<gene>
    <name evidence="1" type="ORF">PFISCL1PPCAC_29116</name>
</gene>
<reference evidence="1" key="1">
    <citation type="submission" date="2023-10" db="EMBL/GenBank/DDBJ databases">
        <title>Genome assembly of Pristionchus species.</title>
        <authorList>
            <person name="Yoshida K."/>
            <person name="Sommer R.J."/>
        </authorList>
    </citation>
    <scope>NUCLEOTIDE SEQUENCE</scope>
    <source>
        <strain evidence="1">RS5133</strain>
    </source>
</reference>
<sequence length="228" mass="25432">STGRHEGRPRLFLALVGCTYSTILETREDADYMPPFSTCECTGFICRTCHLCSMFSPKKNCKTVPKCPKRLFERKTRSPEVDFARVSREGFSCSCFGSSNSCIACFENDCEKVSSCGKRSIPEVREKRGSYSCHCKGFNPIFGRGCTECYEDKCRDVNICPAENGGSEQLSFHPILPPPLPLLHGTRTEPHLRIVLQQQVQNGARPVLSRVQVPRRGAGTSPNRCPDL</sequence>
<name>A0AAV5X1L5_9BILA</name>
<dbReference type="EMBL" id="BTSY01000284">
    <property type="protein sequence ID" value="GMT37819.1"/>
    <property type="molecule type" value="Genomic_DNA"/>
</dbReference>
<evidence type="ECO:0000313" key="1">
    <source>
        <dbReference type="EMBL" id="GMT37819.1"/>
    </source>
</evidence>
<organism evidence="1 2">
    <name type="scientific">Pristionchus fissidentatus</name>
    <dbReference type="NCBI Taxonomy" id="1538716"/>
    <lineage>
        <taxon>Eukaryota</taxon>
        <taxon>Metazoa</taxon>
        <taxon>Ecdysozoa</taxon>
        <taxon>Nematoda</taxon>
        <taxon>Chromadorea</taxon>
        <taxon>Rhabditida</taxon>
        <taxon>Rhabditina</taxon>
        <taxon>Diplogasteromorpha</taxon>
        <taxon>Diplogasteroidea</taxon>
        <taxon>Neodiplogasteridae</taxon>
        <taxon>Pristionchus</taxon>
    </lineage>
</organism>
<protein>
    <submittedName>
        <fullName evidence="1">Uncharacterized protein</fullName>
    </submittedName>
</protein>
<dbReference type="Proteomes" id="UP001432322">
    <property type="component" value="Unassembled WGS sequence"/>
</dbReference>
<accession>A0AAV5X1L5</accession>
<keyword evidence="2" id="KW-1185">Reference proteome</keyword>
<proteinExistence type="predicted"/>
<dbReference type="AlphaFoldDB" id="A0AAV5X1L5"/>